<dbReference type="GO" id="GO:0003723">
    <property type="term" value="F:RNA binding"/>
    <property type="evidence" value="ECO:0007669"/>
    <property type="project" value="TreeGrafter"/>
</dbReference>
<keyword evidence="5" id="KW-1185">Reference proteome</keyword>
<dbReference type="InterPro" id="IPR046351">
    <property type="entry name" value="UTP4"/>
</dbReference>
<evidence type="ECO:0000313" key="4">
    <source>
        <dbReference type="EMBL" id="CAH1156149.1"/>
    </source>
</evidence>
<dbReference type="PANTHER" id="PTHR44163:SF1">
    <property type="entry name" value="U3 SMALL NUCLEOLAR RNA-ASSOCIATED PROTEIN 4 HOMOLOG"/>
    <property type="match status" value="1"/>
</dbReference>
<reference evidence="4" key="2">
    <citation type="submission" date="2022-10" db="EMBL/GenBank/DDBJ databases">
        <authorList>
            <consortium name="ENA_rothamsted_submissions"/>
            <consortium name="culmorum"/>
            <person name="King R."/>
        </authorList>
    </citation>
    <scope>NUCLEOTIDE SEQUENCE</scope>
</reference>
<dbReference type="SMART" id="SM00320">
    <property type="entry name" value="WD40"/>
    <property type="match status" value="7"/>
</dbReference>
<dbReference type="GO" id="GO:0034455">
    <property type="term" value="C:t-UTP complex"/>
    <property type="evidence" value="ECO:0007669"/>
    <property type="project" value="TreeGrafter"/>
</dbReference>
<dbReference type="OrthoDB" id="8883818at2759"/>
<dbReference type="InterPro" id="IPR001680">
    <property type="entry name" value="WD40_rpt"/>
</dbReference>
<dbReference type="PANTHER" id="PTHR44163">
    <property type="entry name" value="U3 SMALL NUCLEOLAR RNA-ASSOCIATED PROTEIN 4 HOMOLOG"/>
    <property type="match status" value="1"/>
</dbReference>
<keyword evidence="2" id="KW-0677">Repeat</keyword>
<dbReference type="InterPro" id="IPR019775">
    <property type="entry name" value="WD40_repeat_CS"/>
</dbReference>
<evidence type="ECO:0000256" key="2">
    <source>
        <dbReference type="ARBA" id="ARBA00022737"/>
    </source>
</evidence>
<dbReference type="GO" id="GO:0032040">
    <property type="term" value="C:small-subunit processome"/>
    <property type="evidence" value="ECO:0007669"/>
    <property type="project" value="TreeGrafter"/>
</dbReference>
<reference evidence="4" key="1">
    <citation type="submission" date="2022-01" db="EMBL/GenBank/DDBJ databases">
        <authorList>
            <person name="King R."/>
        </authorList>
    </citation>
    <scope>NUCLEOTIDE SEQUENCE</scope>
</reference>
<dbReference type="InterPro" id="IPR015943">
    <property type="entry name" value="WD40/YVTN_repeat-like_dom_sf"/>
</dbReference>
<protein>
    <recommendedName>
        <fullName evidence="3">Anaphase-promoting complex subunit 4-like WD40 domain-containing protein</fullName>
    </recommendedName>
</protein>
<evidence type="ECO:0000256" key="1">
    <source>
        <dbReference type="ARBA" id="ARBA00022574"/>
    </source>
</evidence>
<evidence type="ECO:0000313" key="5">
    <source>
        <dbReference type="Proteomes" id="UP001153737"/>
    </source>
</evidence>
<dbReference type="EMBL" id="OU896708">
    <property type="protein sequence ID" value="CAH1156149.1"/>
    <property type="molecule type" value="Genomic_DNA"/>
</dbReference>
<dbReference type="InterPro" id="IPR024977">
    <property type="entry name" value="Apc4-like_WD40_dom"/>
</dbReference>
<dbReference type="AlphaFoldDB" id="A0A9P0DMR8"/>
<dbReference type="Gene3D" id="2.130.10.10">
    <property type="entry name" value="YVTN repeat-like/Quinoprotein amine dehydrogenase"/>
    <property type="match status" value="3"/>
</dbReference>
<dbReference type="InterPro" id="IPR036322">
    <property type="entry name" value="WD40_repeat_dom_sf"/>
</dbReference>
<dbReference type="Pfam" id="PF12894">
    <property type="entry name" value="ANAPC4_WD40"/>
    <property type="match status" value="1"/>
</dbReference>
<accession>A0A9P0DMR8</accession>
<sequence length="684" mass="77537">MSHCKMHNVRFYNPEPRAIRCMALQDNTKKLAISRSDASIEIWNLNNVWFSEHFIASTTENFSIEGLAWCGNRLFSVGLHGLLIEYNILRLCLGNRWAVTGEAAYCLDVNKTNSRIAVGTEQGYLNISRVEEDGLSFEKFFDKQEGKIICLKFSHDGEFVVSGSVDAIRVWNVTSGHAIHKMTTGRSETNKATIVWCLEVTNDFTIISGDSRGKLTFWDGKVGSQIESYQSHRADILAICLSENQTYLCCAGADPNIITYEMINVKDGARKWVKSIQRKIHEHDVNALIILDNKLYSGGADSYLACSYHPPKTLLKLPPLQNPSIQISAASKYLLLQYPKHVELWRLGRTRDVEASYRGFLTLEKDPKKLLVLQRTTKDYDGDKEREGVICSSMSKDGQWLLFSTNLGVSLFQFSCEDDKPVLLKIDDLDESDVPCLRAVFSPDNSQLITAPNIGGLLLYHLQEDKASISQRIVVEGLTDSVSFLNITNCGKYLIVGDASSNIVIFSWYRNKQWTHHCKLPKYKFPPTAMAAHPTTLCLVVVYSDNKIVEYDLKKRHFTNFSKQLENTDLKSRMYPIRNITFDPRAENIILLHDDNSIIIFNKGKAQKSPKKTKIPKVESADSVKENGVDKPYEGIRYQVNKRYKHLAHLEWLADDEIVAVEVNPLALMEQLPPAFAQNTFGRK</sequence>
<dbReference type="GO" id="GO:0000462">
    <property type="term" value="P:maturation of SSU-rRNA from tricistronic rRNA transcript (SSU-rRNA, 5.8S rRNA, LSU-rRNA)"/>
    <property type="evidence" value="ECO:0007669"/>
    <property type="project" value="InterPro"/>
</dbReference>
<name>A0A9P0DMR8_PHACE</name>
<dbReference type="SUPFAM" id="SSF50978">
    <property type="entry name" value="WD40 repeat-like"/>
    <property type="match status" value="2"/>
</dbReference>
<organism evidence="4 5">
    <name type="scientific">Phaedon cochleariae</name>
    <name type="common">Mustard beetle</name>
    <dbReference type="NCBI Taxonomy" id="80249"/>
    <lineage>
        <taxon>Eukaryota</taxon>
        <taxon>Metazoa</taxon>
        <taxon>Ecdysozoa</taxon>
        <taxon>Arthropoda</taxon>
        <taxon>Hexapoda</taxon>
        <taxon>Insecta</taxon>
        <taxon>Pterygota</taxon>
        <taxon>Neoptera</taxon>
        <taxon>Endopterygota</taxon>
        <taxon>Coleoptera</taxon>
        <taxon>Polyphaga</taxon>
        <taxon>Cucujiformia</taxon>
        <taxon>Chrysomeloidea</taxon>
        <taxon>Chrysomelidae</taxon>
        <taxon>Chrysomelinae</taxon>
        <taxon>Chrysomelini</taxon>
        <taxon>Phaedon</taxon>
    </lineage>
</organism>
<keyword evidence="1" id="KW-0853">WD repeat</keyword>
<gene>
    <name evidence="4" type="ORF">PHAECO_LOCUS6183</name>
</gene>
<dbReference type="PROSITE" id="PS00678">
    <property type="entry name" value="WD_REPEATS_1"/>
    <property type="match status" value="1"/>
</dbReference>
<feature type="domain" description="Anaphase-promoting complex subunit 4-like WD40" evidence="3">
    <location>
        <begin position="115"/>
        <end position="196"/>
    </location>
</feature>
<proteinExistence type="predicted"/>
<dbReference type="GO" id="GO:0030686">
    <property type="term" value="C:90S preribosome"/>
    <property type="evidence" value="ECO:0007669"/>
    <property type="project" value="InterPro"/>
</dbReference>
<dbReference type="Proteomes" id="UP001153737">
    <property type="component" value="Chromosome 2"/>
</dbReference>
<evidence type="ECO:0000259" key="3">
    <source>
        <dbReference type="Pfam" id="PF12894"/>
    </source>
</evidence>